<dbReference type="InterPro" id="IPR043129">
    <property type="entry name" value="ATPase_NBD"/>
</dbReference>
<feature type="compositionally biased region" description="Basic and acidic residues" evidence="1">
    <location>
        <begin position="517"/>
        <end position="526"/>
    </location>
</feature>
<dbReference type="PANTHER" id="PTHR14187">
    <property type="entry name" value="ALPHA KINASE/ELONGATION FACTOR 2 KINASE"/>
    <property type="match status" value="1"/>
</dbReference>
<evidence type="ECO:0000313" key="3">
    <source>
        <dbReference type="EMBL" id="GIQ82829.1"/>
    </source>
</evidence>
<reference evidence="2 4" key="2">
    <citation type="journal article" date="2018" name="PLoS ONE">
        <title>The draft genome of Kipferlia bialata reveals reductive genome evolution in fornicate parasites.</title>
        <authorList>
            <person name="Tanifuji G."/>
            <person name="Takabayashi S."/>
            <person name="Kume K."/>
            <person name="Takagi M."/>
            <person name="Nakayama T."/>
            <person name="Kamikawa R."/>
            <person name="Inagaki Y."/>
            <person name="Hashimoto T."/>
        </authorList>
    </citation>
    <scope>NUCLEOTIDE SEQUENCE [LARGE SCALE GENOMIC DNA]</scope>
    <source>
        <strain evidence="2">NY0173</strain>
    </source>
</reference>
<comment type="caution">
    <text evidence="2">The sequence shown here is derived from an EMBL/GenBank/DDBJ whole genome shotgun (WGS) entry which is preliminary data.</text>
</comment>
<dbReference type="EMBL" id="BDIP01000828">
    <property type="protein sequence ID" value="GIQ82829.1"/>
    <property type="molecule type" value="Genomic_DNA"/>
</dbReference>
<dbReference type="InterPro" id="IPR016024">
    <property type="entry name" value="ARM-type_fold"/>
</dbReference>
<feature type="region of interest" description="Disordered" evidence="1">
    <location>
        <begin position="512"/>
        <end position="548"/>
    </location>
</feature>
<dbReference type="Proteomes" id="UP000265618">
    <property type="component" value="Unassembled WGS sequence"/>
</dbReference>
<evidence type="ECO:0000313" key="2">
    <source>
        <dbReference type="EMBL" id="GIQ80524.1"/>
    </source>
</evidence>
<accession>A0A9K3CRW3</accession>
<keyword evidence="4" id="KW-1185">Reference proteome</keyword>
<evidence type="ECO:0000313" key="4">
    <source>
        <dbReference type="Proteomes" id="UP000265618"/>
    </source>
</evidence>
<dbReference type="Gene3D" id="3.30.420.40">
    <property type="match status" value="1"/>
</dbReference>
<protein>
    <submittedName>
        <fullName evidence="2">Uncharacterized protein</fullName>
    </submittedName>
</protein>
<dbReference type="SUPFAM" id="SSF48371">
    <property type="entry name" value="ARM repeat"/>
    <property type="match status" value="1"/>
</dbReference>
<gene>
    <name evidence="2" type="ORF">KIPB_001335</name>
    <name evidence="3" type="ORF">KIPB_004039</name>
</gene>
<dbReference type="SUPFAM" id="SSF53067">
    <property type="entry name" value="Actin-like ATPase domain"/>
    <property type="match status" value="1"/>
</dbReference>
<dbReference type="CDD" id="cd10170">
    <property type="entry name" value="ASKHA_NBD_HSP70"/>
    <property type="match status" value="1"/>
</dbReference>
<reference evidence="2" key="1">
    <citation type="submission" date="2016-10" db="EMBL/GenBank/DDBJ databases">
        <authorList>
            <person name="Tanifuji G."/>
            <person name="Kume K."/>
            <person name="Nakayama T."/>
            <person name="Takabayashi S."/>
            <person name="Hashimoto T."/>
        </authorList>
    </citation>
    <scope>NUCLEOTIDE SEQUENCE</scope>
    <source>
        <strain evidence="2">NY0173</strain>
    </source>
</reference>
<dbReference type="PANTHER" id="PTHR14187:SF5">
    <property type="entry name" value="HEAT SHOCK 70 KDA PROTEIN 12A"/>
    <property type="match status" value="1"/>
</dbReference>
<name>A0A9K3CRW3_9EUKA</name>
<dbReference type="Gene3D" id="1.25.40.180">
    <property type="match status" value="1"/>
</dbReference>
<proteinExistence type="predicted"/>
<dbReference type="EMBL" id="BDIP01000187">
    <property type="protein sequence ID" value="GIQ80524.1"/>
    <property type="molecule type" value="Genomic_DNA"/>
</dbReference>
<sequence length="1288" mass="143314">MTATYRQVYDSWSGQPSPYGKVPSHMTYSCREGVYYPVKWGHTSSQATSDESSVHVSMFKLLLDPTADPAPPPPVPGLSAGDILADWLRYLKEVVHKKVTRQWQGLYTLDTATWEIAVPSRWSPSSNHTVRQAACMAGLVPRPSDLRLSLLLETEAAALARGALLVGQSLLVVDAGGEGVEATRMRVVEGYAEGVTTLSTDATHRVVVPAKDTVDSVFLRHITTHLGAGAEEAMAAKPRSVRGIMAQWHIEKKGLSLDALEDGLVIEIPSKILSKLSEEMQDQLDEDDGILLSLSDVLSIYKPHLAAVQSAIEEVMAPGLNVDRTVLVGGFFRSQFIMDRAISGYDGRTGAVAHFLDPALAVVLGTYLHAKDPSILVSTAESHPETTPPNMLRRQLLRAQSAHRVVNRQLHKERVSIITLLDERQRAERNLKNRLRDLEGQLQMAREARTVVDRELRKEQLLVATLQNERQHAESGLKNRVTDLEGRLQKAREASTAANRQLQKEKRLVATLRQGRQRGDSDHETRVGNLQRQLQKAEADSASSEASLHTAISALEKRHKDSKKPQPTPALLPLGISGGYQEKRAAATGPLTPMSVTIAFRYGLCSKVSSSIKGSKGMRAITRGSDLWTKLVRQWADVTSSPGVLSRKSDLAKGLEVQVYAVLEDYLSLKDDSAQIPLMPPECESLLNVARCIPTSPSHMEQRQAVMGMLTSPKSSVPIRSGVLDRDAAYTTRLEAVLSPYMEDHADVAGKILASASGYAQLYQCLSNGWIEDGAEEVAATGPSNVTSYEFITVRPGLRNGETIVLGPEVVMRRTVRERRKRVKVRLSLIEQRLETLESGLDGREIVKREEGVSSVTRESIVEDSTKMPSTTMRLESPVCQAIRDPMAEISFSLRPINRLTPKSLDESCSRIVTLFARMVDPSQGSSVPLTESQLMVKQLAEAIYEKACRKSASSHLYGLLLRKLKDRRDFLAVFPDEYTSSDGGFPPFFHGFQHELTATKTRLERALGKAMAESTSNRRICNPERQQAVTEYIWRLKALLEPGEGTSANPLILHEISFIRLKQHIVNYTKREFKNMALMDTILLSDDSVSEAENQHRRLRSRQHFFGNIRFIGTLFNHNFLACRVVTSTCLCTLALQPVLTHAVHRYINHDILSSGSMAALRAQAQKGKVQVPPFHTVHHIQQFADTFGEEIYKVDEAFDYQFNYDSIEGATILLESVGFKLCQAKYRNMQLFPGHSTFTVENLLTLVIDAFRGIVSDEKHPYYIRSLLEETLRKHEKGYVDPSKCM</sequence>
<organism evidence="2 4">
    <name type="scientific">Kipferlia bialata</name>
    <dbReference type="NCBI Taxonomy" id="797122"/>
    <lineage>
        <taxon>Eukaryota</taxon>
        <taxon>Metamonada</taxon>
        <taxon>Carpediemonas-like organisms</taxon>
        <taxon>Kipferlia</taxon>
    </lineage>
</organism>
<evidence type="ECO:0000256" key="1">
    <source>
        <dbReference type="SAM" id="MobiDB-lite"/>
    </source>
</evidence>